<gene>
    <name evidence="4" type="ORF">PYW07_011313</name>
</gene>
<keyword evidence="2" id="KW-0812">Transmembrane</keyword>
<dbReference type="AlphaFoldDB" id="A0AAD7Y947"/>
<feature type="compositionally biased region" description="Polar residues" evidence="1">
    <location>
        <begin position="205"/>
        <end position="214"/>
    </location>
</feature>
<keyword evidence="5" id="KW-1185">Reference proteome</keyword>
<feature type="compositionally biased region" description="Low complexity" evidence="1">
    <location>
        <begin position="215"/>
        <end position="226"/>
    </location>
</feature>
<feature type="compositionally biased region" description="Basic and acidic residues" evidence="1">
    <location>
        <begin position="266"/>
        <end position="279"/>
    </location>
</feature>
<evidence type="ECO:0000313" key="5">
    <source>
        <dbReference type="Proteomes" id="UP001231518"/>
    </source>
</evidence>
<name>A0AAD7Y947_MYTSE</name>
<feature type="compositionally biased region" description="Polar residues" evidence="1">
    <location>
        <begin position="254"/>
        <end position="265"/>
    </location>
</feature>
<evidence type="ECO:0000313" key="4">
    <source>
        <dbReference type="EMBL" id="KAJ8707636.1"/>
    </source>
</evidence>
<feature type="chain" id="PRO_5042073842" description="Ig-like domain-containing protein" evidence="3">
    <location>
        <begin position="21"/>
        <end position="376"/>
    </location>
</feature>
<evidence type="ECO:0000256" key="2">
    <source>
        <dbReference type="SAM" id="Phobius"/>
    </source>
</evidence>
<organism evidence="4 5">
    <name type="scientific">Mythimna separata</name>
    <name type="common">Oriental armyworm</name>
    <name type="synonym">Pseudaletia separata</name>
    <dbReference type="NCBI Taxonomy" id="271217"/>
    <lineage>
        <taxon>Eukaryota</taxon>
        <taxon>Metazoa</taxon>
        <taxon>Ecdysozoa</taxon>
        <taxon>Arthropoda</taxon>
        <taxon>Hexapoda</taxon>
        <taxon>Insecta</taxon>
        <taxon>Pterygota</taxon>
        <taxon>Neoptera</taxon>
        <taxon>Endopterygota</taxon>
        <taxon>Lepidoptera</taxon>
        <taxon>Glossata</taxon>
        <taxon>Ditrysia</taxon>
        <taxon>Noctuoidea</taxon>
        <taxon>Noctuidae</taxon>
        <taxon>Noctuinae</taxon>
        <taxon>Hadenini</taxon>
        <taxon>Mythimna</taxon>
    </lineage>
</organism>
<evidence type="ECO:0000256" key="1">
    <source>
        <dbReference type="SAM" id="MobiDB-lite"/>
    </source>
</evidence>
<sequence length="376" mass="41964">MMVSVRILAFLALAVVGLRADQTSPKTHCIQEDKRLKCKLILPNASNSSAYSELQWYQRYIDKPDSHIGTTPVVDFKTQLKFVLWIENFDDQTDIFAVLTSGEGSKATIPHPIRNTYKKKHVTETKSYSESELVNFTCTSGDSQVGWIDPTGNRITTYEKANHSQKFHKEDNGSIFCCLRYVTQDTILNRYIDDCTLIYEEPSDQHTPNPVPEQSTPKSTSTTTLKTHYSSPATLELTQETTQVPLTVVPLPKPNQNNTVQTQKPKPSDNLEDLEKTDHLNGSPASDKTKYYVIIASVAGAILIASLVYVIVKKCSRKGSDPEVALQLEETYATTDMLYAELDMKPSNAPPPASAEETPYAQIIGVLRPVSENEKK</sequence>
<comment type="caution">
    <text evidence="4">The sequence shown here is derived from an EMBL/GenBank/DDBJ whole genome shotgun (WGS) entry which is preliminary data.</text>
</comment>
<feature type="transmembrane region" description="Helical" evidence="2">
    <location>
        <begin position="291"/>
        <end position="312"/>
    </location>
</feature>
<evidence type="ECO:0008006" key="6">
    <source>
        <dbReference type="Google" id="ProtNLM"/>
    </source>
</evidence>
<keyword evidence="2" id="KW-0472">Membrane</keyword>
<accession>A0AAD7Y947</accession>
<reference evidence="4" key="1">
    <citation type="submission" date="2023-03" db="EMBL/GenBank/DDBJ databases">
        <title>Chromosome-level genomes of two armyworms, Mythimna separata and Mythimna loreyi, provide insights into the biosynthesis and reception of sex pheromones.</title>
        <authorList>
            <person name="Zhao H."/>
        </authorList>
    </citation>
    <scope>NUCLEOTIDE SEQUENCE</scope>
    <source>
        <strain evidence="4">BeijingLab</strain>
        <tissue evidence="4">Pupa</tissue>
    </source>
</reference>
<protein>
    <recommendedName>
        <fullName evidence="6">Ig-like domain-containing protein</fullName>
    </recommendedName>
</protein>
<feature type="region of interest" description="Disordered" evidence="1">
    <location>
        <begin position="202"/>
        <end position="226"/>
    </location>
</feature>
<dbReference type="Proteomes" id="UP001231518">
    <property type="component" value="Chromosome 28"/>
</dbReference>
<proteinExistence type="predicted"/>
<feature type="region of interest" description="Disordered" evidence="1">
    <location>
        <begin position="248"/>
        <end position="284"/>
    </location>
</feature>
<evidence type="ECO:0000256" key="3">
    <source>
        <dbReference type="SAM" id="SignalP"/>
    </source>
</evidence>
<keyword evidence="2" id="KW-1133">Transmembrane helix</keyword>
<dbReference type="EMBL" id="JARGEI010000027">
    <property type="protein sequence ID" value="KAJ8707636.1"/>
    <property type="molecule type" value="Genomic_DNA"/>
</dbReference>
<feature type="signal peptide" evidence="3">
    <location>
        <begin position="1"/>
        <end position="20"/>
    </location>
</feature>
<keyword evidence="3" id="KW-0732">Signal</keyword>